<keyword evidence="10 11" id="KW-0472">Membrane</keyword>
<accession>A0A178IH93</accession>
<name>A0A178IH93_9BACT</name>
<comment type="similarity">
    <text evidence="2">Belongs to the YajC family.</text>
</comment>
<dbReference type="PANTHER" id="PTHR33909:SF1">
    <property type="entry name" value="SEC TRANSLOCON ACCESSORY COMPLEX SUBUNIT YAJC"/>
    <property type="match status" value="1"/>
</dbReference>
<keyword evidence="13" id="KW-1185">Reference proteome</keyword>
<gene>
    <name evidence="12" type="ORF">AW736_08930</name>
</gene>
<comment type="subcellular location">
    <subcellularLocation>
        <location evidence="1">Cell membrane</location>
        <topology evidence="1">Single-pass membrane protein</topology>
    </subcellularLocation>
</comment>
<evidence type="ECO:0000256" key="10">
    <source>
        <dbReference type="ARBA" id="ARBA00023136"/>
    </source>
</evidence>
<dbReference type="STRING" id="1184151.AW736_08930"/>
<reference evidence="12 13" key="1">
    <citation type="submission" date="2016-01" db="EMBL/GenBank/DDBJ databases">
        <title>High potential of lignocellulose degradation of a new Verrucomicrobia species.</title>
        <authorList>
            <person name="Wang Y."/>
            <person name="Shi Y."/>
            <person name="Qiu Z."/>
            <person name="Liu S."/>
            <person name="Yang H."/>
        </authorList>
    </citation>
    <scope>NUCLEOTIDE SEQUENCE [LARGE SCALE GENOMIC DNA]</scope>
    <source>
        <strain evidence="12 13">TSB47</strain>
    </source>
</reference>
<evidence type="ECO:0000256" key="2">
    <source>
        <dbReference type="ARBA" id="ARBA00006742"/>
    </source>
</evidence>
<evidence type="ECO:0000256" key="7">
    <source>
        <dbReference type="ARBA" id="ARBA00022927"/>
    </source>
</evidence>
<evidence type="ECO:0000256" key="4">
    <source>
        <dbReference type="ARBA" id="ARBA00022448"/>
    </source>
</evidence>
<evidence type="ECO:0000256" key="6">
    <source>
        <dbReference type="ARBA" id="ARBA00022692"/>
    </source>
</evidence>
<dbReference type="PRINTS" id="PR01853">
    <property type="entry name" value="YAJCTRNLCASE"/>
</dbReference>
<evidence type="ECO:0000256" key="1">
    <source>
        <dbReference type="ARBA" id="ARBA00004162"/>
    </source>
</evidence>
<evidence type="ECO:0000313" key="12">
    <source>
        <dbReference type="EMBL" id="OAM89001.1"/>
    </source>
</evidence>
<proteinExistence type="inferred from homology"/>
<sequence>MSALLDSSLLFLAQTAPAEGGRSGASLMSFLPFILIFVAMYFLMIAPQRKKQKQHQQMLASLDAGDEVITAGGIYGHITAKKDDRFVIRISDNTKIEVGKGYITSVVAKKSGGEEKK</sequence>
<feature type="transmembrane region" description="Helical" evidence="11">
    <location>
        <begin position="28"/>
        <end position="46"/>
    </location>
</feature>
<dbReference type="NCBIfam" id="TIGR00739">
    <property type="entry name" value="yajC"/>
    <property type="match status" value="1"/>
</dbReference>
<dbReference type="SMART" id="SM01323">
    <property type="entry name" value="YajC"/>
    <property type="match status" value="1"/>
</dbReference>
<evidence type="ECO:0000256" key="9">
    <source>
        <dbReference type="ARBA" id="ARBA00023010"/>
    </source>
</evidence>
<keyword evidence="6 11" id="KW-0812">Transmembrane</keyword>
<organism evidence="12 13">
    <name type="scientific">Termitidicoccus mucosus</name>
    <dbReference type="NCBI Taxonomy" id="1184151"/>
    <lineage>
        <taxon>Bacteria</taxon>
        <taxon>Pseudomonadati</taxon>
        <taxon>Verrucomicrobiota</taxon>
        <taxon>Opitutia</taxon>
        <taxon>Opitutales</taxon>
        <taxon>Opitutaceae</taxon>
        <taxon>Termitidicoccus</taxon>
    </lineage>
</organism>
<dbReference type="AlphaFoldDB" id="A0A178IH93"/>
<keyword evidence="9" id="KW-0811">Translocation</keyword>
<evidence type="ECO:0000313" key="13">
    <source>
        <dbReference type="Proteomes" id="UP000078486"/>
    </source>
</evidence>
<dbReference type="EMBL" id="LRRQ01000112">
    <property type="protein sequence ID" value="OAM89001.1"/>
    <property type="molecule type" value="Genomic_DNA"/>
</dbReference>
<dbReference type="InterPro" id="IPR003849">
    <property type="entry name" value="Preprotein_translocase_YajC"/>
</dbReference>
<dbReference type="Pfam" id="PF02699">
    <property type="entry name" value="YajC"/>
    <property type="match status" value="1"/>
</dbReference>
<evidence type="ECO:0000256" key="5">
    <source>
        <dbReference type="ARBA" id="ARBA00022475"/>
    </source>
</evidence>
<dbReference type="Proteomes" id="UP000078486">
    <property type="component" value="Unassembled WGS sequence"/>
</dbReference>
<dbReference type="GO" id="GO:0015031">
    <property type="term" value="P:protein transport"/>
    <property type="evidence" value="ECO:0007669"/>
    <property type="project" value="UniProtKB-KW"/>
</dbReference>
<dbReference type="GO" id="GO:0005886">
    <property type="term" value="C:plasma membrane"/>
    <property type="evidence" value="ECO:0007669"/>
    <property type="project" value="UniProtKB-SubCell"/>
</dbReference>
<keyword evidence="7" id="KW-0653">Protein transport</keyword>
<evidence type="ECO:0000256" key="3">
    <source>
        <dbReference type="ARBA" id="ARBA00014962"/>
    </source>
</evidence>
<comment type="caution">
    <text evidence="12">The sequence shown here is derived from an EMBL/GenBank/DDBJ whole genome shotgun (WGS) entry which is preliminary data.</text>
</comment>
<keyword evidence="8 11" id="KW-1133">Transmembrane helix</keyword>
<keyword evidence="5" id="KW-1003">Cell membrane</keyword>
<dbReference type="PANTHER" id="PTHR33909">
    <property type="entry name" value="SEC TRANSLOCON ACCESSORY COMPLEX SUBUNIT YAJC"/>
    <property type="match status" value="1"/>
</dbReference>
<keyword evidence="4" id="KW-0813">Transport</keyword>
<protein>
    <recommendedName>
        <fullName evidence="3">Sec translocon accessory complex subunit YajC</fullName>
    </recommendedName>
</protein>
<evidence type="ECO:0000256" key="8">
    <source>
        <dbReference type="ARBA" id="ARBA00022989"/>
    </source>
</evidence>
<evidence type="ECO:0000256" key="11">
    <source>
        <dbReference type="SAM" id="Phobius"/>
    </source>
</evidence>